<keyword evidence="1" id="KW-0596">Phosphopantetheine</keyword>
<dbReference type="Gene3D" id="3.40.50.12780">
    <property type="entry name" value="N-terminal domain of ligase-like"/>
    <property type="match status" value="2"/>
</dbReference>
<evidence type="ECO:0000256" key="3">
    <source>
        <dbReference type="ARBA" id="ARBA00022598"/>
    </source>
</evidence>
<dbReference type="InterPro" id="IPR006162">
    <property type="entry name" value="Ppantetheine_attach_site"/>
</dbReference>
<dbReference type="PROSITE" id="PS00455">
    <property type="entry name" value="AMP_BINDING"/>
    <property type="match status" value="1"/>
</dbReference>
<dbReference type="GO" id="GO:0016874">
    <property type="term" value="F:ligase activity"/>
    <property type="evidence" value="ECO:0007669"/>
    <property type="project" value="UniProtKB-KW"/>
</dbReference>
<dbReference type="PROSITE" id="PS00012">
    <property type="entry name" value="PHOSPHOPANTETHEINE"/>
    <property type="match status" value="2"/>
</dbReference>
<evidence type="ECO:0000256" key="1">
    <source>
        <dbReference type="ARBA" id="ARBA00022450"/>
    </source>
</evidence>
<dbReference type="InterPro" id="IPR020845">
    <property type="entry name" value="AMP-binding_CS"/>
</dbReference>
<protein>
    <submittedName>
        <fullName evidence="6">Putative non-ribosomal peptide synthetase SirP</fullName>
    </submittedName>
</protein>
<dbReference type="InterPro" id="IPR000873">
    <property type="entry name" value="AMP-dep_synth/lig_dom"/>
</dbReference>
<dbReference type="Pfam" id="PF00501">
    <property type="entry name" value="AMP-binding"/>
    <property type="match status" value="2"/>
</dbReference>
<dbReference type="InterPro" id="IPR009081">
    <property type="entry name" value="PP-bd_ACP"/>
</dbReference>
<dbReference type="PROSITE" id="PS50075">
    <property type="entry name" value="CARRIER"/>
    <property type="match status" value="2"/>
</dbReference>
<dbReference type="EMBL" id="JAADJZ010000015">
    <property type="protein sequence ID" value="KAF2869633.1"/>
    <property type="molecule type" value="Genomic_DNA"/>
</dbReference>
<dbReference type="GO" id="GO:0031177">
    <property type="term" value="F:phosphopantetheine binding"/>
    <property type="evidence" value="ECO:0007669"/>
    <property type="project" value="TreeGrafter"/>
</dbReference>
<dbReference type="GO" id="GO:0043041">
    <property type="term" value="P:amino acid activation for nonribosomal peptide biosynthetic process"/>
    <property type="evidence" value="ECO:0007669"/>
    <property type="project" value="TreeGrafter"/>
</dbReference>
<dbReference type="Pfam" id="PF00550">
    <property type="entry name" value="PP-binding"/>
    <property type="match status" value="2"/>
</dbReference>
<sequence length="2144" mass="235875">MDSLPKHNPDSNVDDRTVYELFRRQVGLRGSAVACSQENESFTYAELDYVSLRVALALQECGVRAGDIVPILGSRCVEMVACFLAASRMGACYVPFDLESWSQERVDAVLDTVGARVVLFAGNSTCNVNPELDCVRIDRHFLLRSRDCLCDVYGSHPVQSSHLAYIIFTSGTTGKPKGVMVSNESLLNYVKHGSEEEPFNLGVKPADAVLLLFSVAFDACTGVIFSTLCNGGRLLVSSPSRFLEDARECTILPVSPSVLSTIQQSELYPNVRSIFLGGESPTPSLIRKWWAPHRQIFNVFGPTEATIACSMAKLAPDVPIIIGQAMSGMSMRVVDDQLAECPEGEILVAGPGLADGYYKDPDLTMDKFIRVDGMRFYRTGDLGRRTQHGIRFLGRKDSMVKNRGFLVNIEAEVVPALLSLSEVDSAVAFMHGGRLVGVTAPLGSRTLDLRQKLAEQCDHFLIPDLILEMHQLPANANGKVDVQRLKRQLDLDASLNAKSDVPKPDHAGSECPDPNSHFGILRTILATCLGLDENNIAGTVSFWALGGNSLVAIKLISCLHEQGFTIPLTKLFSLPSVLAIADSLSPLYRTEDTSTEDSGDSLPITPVQLGMIRSSIQRPLAGYMLLSIKMRGEILDLAPIELERQWRALLHRHSIFRTVFDMNDNCQKTDSGVIFSWKSVTATANDWDSVHRNEIAALRGLTRDQVRDNIFYPVNACCYITAADEEASGSTLLWLIHHSQTDGWSMSILLRELQALINGDVLASAPQYPMYASRLGGHIKDEETMRISRAFWQQNLEGFHDGSPLNLPQVRASATENPFTDQSINLGLSASELEVGARSLSTSAAVIFHAAWALLLAAYTPTDRVIFGTVLSGRTLPVPSIADIVGPLIHFVPFAVELRGQETKSDLLDRTRSLLLQIADHQTTAVPAIDDVLSGSSSSLFSTALFLEYDLEEVHEPRWTVAREDFPEFGLTAYVRKVEDQICLQLVSDNALHDAGILDAMLCHFRNLVLGLLDPRNRLVEDAQRMMIDPIELISLTNNSRSVVERYSGPSSIREALEVAADNWPDLIAIECPTHSLTYSELDSTANGLALQLAELVEPKQAVTVVADGSIEWLICVVAIMKLAAVYVPLDTKLPTERMDIISRRVDAKVCLIPNEKSESSAPTIDLHKFPAYNYLWPASVRETSRLFRSIEPTDTAYTIFTSGSTGTPKGVCVNHEAVLSYLSYPPARMHAAPGRRHAQMFSAGFDVNIAEIFGTLCYGATLVLKDPTDPYLHLSKVHATMVTPSFLSVCQTEDLKNLDTILFAGEAVPQALSDRWSVDRRVYNSYGPCECTIGALFKFLVPGEPVTLGRPIPRVEVYILDRHARPVPKGVIGELCLSGIQVMHGYLGDDMAQLSATKFRPDAFVVGQRMYKTGDLAFWNSSMEVMFCGRQDNQVKVRGFRVELEEIENAILGADTAITQAATVLVGDNINAFVSPESVDVSRLRAVLRSRLPSYALPSQIMCMSHFPLTNNQKLDRKALPPISSDVESTKSASLSPTERLVAEAWRATANIGPDIPLWPTDDFMAVGGNSLRQIRMAQKLSRQLGFPIPLRTVLQTTILSELASAVDEHRAKSEHSSSVSARPFEPGTGRLAASNCALTHVEEDFYLAHMLSSEPCTYNVACTLELRGDVKVELLLQALSDVVAAHDILNTGYRNIDGVVTRKRCTEPFQVRRETIMKDEEFDVQAWVDAPFDVHGCRLIVAAVVEAPDKVLLSMVQHHLITDHTSFGFLFDAVSLRYEHLLSGVQSQDVNTGHDAWQTPQTAYSPTSSSQHQHYWESQLKQRPMLPFSHGINSLGLDYGESHSFMVASNTAPTSLAQCLSAVARTVYASSGKTDLTIAIPYDRRTEPGTESMLGCFLDLCLVRLTITPAMMKLSSQLHDYAKARLQEALSHAIPYREISNLSASATLFDVVVTYHRREDALDAKLCLPNVTVSEIPARPKGAKFPLLVEFTETHSGLRCDIEYKTAVLNSDRVRRLAETLREVISLSASSSVSTPSEVADLPWEMVTVPAPDPSLEVECTADAEHIDAVREVFAAALGVDVRLVGCDQGYRELGGSPILGARIQWLLRERGFEVALKEIFVRQSPKGIAGYMVATRHRKEA</sequence>
<accession>A0A7C8I807</accession>
<dbReference type="Gene3D" id="1.10.1200.10">
    <property type="entry name" value="ACP-like"/>
    <property type="match status" value="3"/>
</dbReference>
<name>A0A7C8I807_9PLEO</name>
<dbReference type="InterPro" id="IPR042099">
    <property type="entry name" value="ANL_N_sf"/>
</dbReference>
<evidence type="ECO:0000256" key="4">
    <source>
        <dbReference type="ARBA" id="ARBA00029454"/>
    </source>
</evidence>
<dbReference type="Pfam" id="PF00668">
    <property type="entry name" value="Condensation"/>
    <property type="match status" value="2"/>
</dbReference>
<dbReference type="Gene3D" id="3.30.300.30">
    <property type="match status" value="2"/>
</dbReference>
<dbReference type="CDD" id="cd17653">
    <property type="entry name" value="A_NRPS_GliP_like"/>
    <property type="match status" value="1"/>
</dbReference>
<organism evidence="6 7">
    <name type="scientific">Massariosphaeria phaeospora</name>
    <dbReference type="NCBI Taxonomy" id="100035"/>
    <lineage>
        <taxon>Eukaryota</taxon>
        <taxon>Fungi</taxon>
        <taxon>Dikarya</taxon>
        <taxon>Ascomycota</taxon>
        <taxon>Pezizomycotina</taxon>
        <taxon>Dothideomycetes</taxon>
        <taxon>Pleosporomycetidae</taxon>
        <taxon>Pleosporales</taxon>
        <taxon>Pleosporales incertae sedis</taxon>
        <taxon>Massariosphaeria</taxon>
    </lineage>
</organism>
<comment type="caution">
    <text evidence="6">The sequence shown here is derived from an EMBL/GenBank/DDBJ whole genome shotgun (WGS) entry which is preliminary data.</text>
</comment>
<keyword evidence="2" id="KW-0597">Phosphoprotein</keyword>
<evidence type="ECO:0000313" key="6">
    <source>
        <dbReference type="EMBL" id="KAF2869633.1"/>
    </source>
</evidence>
<dbReference type="Gene3D" id="3.30.559.10">
    <property type="entry name" value="Chloramphenicol acetyltransferase-like domain"/>
    <property type="match status" value="2"/>
</dbReference>
<dbReference type="InterPro" id="IPR045851">
    <property type="entry name" value="AMP-bd_C_sf"/>
</dbReference>
<dbReference type="NCBIfam" id="TIGR01733">
    <property type="entry name" value="AA-adenyl-dom"/>
    <property type="match status" value="1"/>
</dbReference>
<dbReference type="PANTHER" id="PTHR45527">
    <property type="entry name" value="NONRIBOSOMAL PEPTIDE SYNTHETASE"/>
    <property type="match status" value="1"/>
</dbReference>
<dbReference type="InterPro" id="IPR010071">
    <property type="entry name" value="AA_adenyl_dom"/>
</dbReference>
<dbReference type="Gene3D" id="3.30.559.30">
    <property type="entry name" value="Nonribosomal peptide synthetase, condensation domain"/>
    <property type="match status" value="2"/>
</dbReference>
<evidence type="ECO:0000259" key="5">
    <source>
        <dbReference type="PROSITE" id="PS50075"/>
    </source>
</evidence>
<evidence type="ECO:0000313" key="7">
    <source>
        <dbReference type="Proteomes" id="UP000481861"/>
    </source>
</evidence>
<dbReference type="GO" id="GO:0044550">
    <property type="term" value="P:secondary metabolite biosynthetic process"/>
    <property type="evidence" value="ECO:0007669"/>
    <property type="project" value="TreeGrafter"/>
</dbReference>
<dbReference type="SUPFAM" id="SSF52777">
    <property type="entry name" value="CoA-dependent acyltransferases"/>
    <property type="match status" value="4"/>
</dbReference>
<keyword evidence="3" id="KW-0436">Ligase</keyword>
<feature type="domain" description="Carrier" evidence="5">
    <location>
        <begin position="515"/>
        <end position="588"/>
    </location>
</feature>
<dbReference type="InterPro" id="IPR023213">
    <property type="entry name" value="CAT-like_dom_sf"/>
</dbReference>
<dbReference type="InterPro" id="IPR001242">
    <property type="entry name" value="Condensation_dom"/>
</dbReference>
<dbReference type="OrthoDB" id="416786at2759"/>
<dbReference type="PANTHER" id="PTHR45527:SF11">
    <property type="entry name" value="NONRIBOSOMAL PEPTIDE SYNTHETASE 5"/>
    <property type="match status" value="1"/>
</dbReference>
<dbReference type="InterPro" id="IPR036736">
    <property type="entry name" value="ACP-like_sf"/>
</dbReference>
<feature type="domain" description="Carrier" evidence="5">
    <location>
        <begin position="1537"/>
        <end position="1612"/>
    </location>
</feature>
<proteinExistence type="inferred from homology"/>
<comment type="similarity">
    <text evidence="4">Belongs to the NRP synthetase family.</text>
</comment>
<evidence type="ECO:0000256" key="2">
    <source>
        <dbReference type="ARBA" id="ARBA00022553"/>
    </source>
</evidence>
<dbReference type="GO" id="GO:0005737">
    <property type="term" value="C:cytoplasm"/>
    <property type="evidence" value="ECO:0007669"/>
    <property type="project" value="TreeGrafter"/>
</dbReference>
<keyword evidence="7" id="KW-1185">Reference proteome</keyword>
<reference evidence="6 7" key="1">
    <citation type="submission" date="2020-01" db="EMBL/GenBank/DDBJ databases">
        <authorList>
            <consortium name="DOE Joint Genome Institute"/>
            <person name="Haridas S."/>
            <person name="Albert R."/>
            <person name="Binder M."/>
            <person name="Bloem J."/>
            <person name="Labutti K."/>
            <person name="Salamov A."/>
            <person name="Andreopoulos B."/>
            <person name="Baker S.E."/>
            <person name="Barry K."/>
            <person name="Bills G."/>
            <person name="Bluhm B.H."/>
            <person name="Cannon C."/>
            <person name="Castanera R."/>
            <person name="Culley D.E."/>
            <person name="Daum C."/>
            <person name="Ezra D."/>
            <person name="Gonzalez J.B."/>
            <person name="Henrissat B."/>
            <person name="Kuo A."/>
            <person name="Liang C."/>
            <person name="Lipzen A."/>
            <person name="Lutzoni F."/>
            <person name="Magnuson J."/>
            <person name="Mondo S."/>
            <person name="Nolan M."/>
            <person name="Ohm R."/>
            <person name="Pangilinan J."/>
            <person name="Park H.-J.H."/>
            <person name="Ramirez L."/>
            <person name="Alfaro M."/>
            <person name="Sun H."/>
            <person name="Tritt A."/>
            <person name="Yoshinaga Y."/>
            <person name="Zwiers L.-H.L."/>
            <person name="Turgeon B.G."/>
            <person name="Goodwin S.B."/>
            <person name="Spatafora J.W."/>
            <person name="Crous P.W."/>
            <person name="Grigoriev I.V."/>
        </authorList>
    </citation>
    <scope>NUCLEOTIDE SEQUENCE [LARGE SCALE GENOMIC DNA]</scope>
    <source>
        <strain evidence="6 7">CBS 611.86</strain>
    </source>
</reference>
<dbReference type="Proteomes" id="UP000481861">
    <property type="component" value="Unassembled WGS sequence"/>
</dbReference>
<gene>
    <name evidence="6" type="ORF">BDV95DRAFT_546686</name>
</gene>
<dbReference type="SUPFAM" id="SSF56801">
    <property type="entry name" value="Acetyl-CoA synthetase-like"/>
    <property type="match status" value="2"/>
</dbReference>
<dbReference type="SUPFAM" id="SSF47336">
    <property type="entry name" value="ACP-like"/>
    <property type="match status" value="3"/>
</dbReference>